<dbReference type="RefSeq" id="XP_030387267.1">
    <property type="nucleotide sequence ID" value="XM_030531407.1"/>
</dbReference>
<protein>
    <submittedName>
        <fullName evidence="3">Uncharacterized protein LOC115633903</fullName>
    </submittedName>
</protein>
<dbReference type="Proteomes" id="UP000504634">
    <property type="component" value="Unplaced"/>
</dbReference>
<feature type="compositionally biased region" description="Polar residues" evidence="1">
    <location>
        <begin position="538"/>
        <end position="548"/>
    </location>
</feature>
<name>A0A6J2UJ76_DROLE</name>
<feature type="region of interest" description="Disordered" evidence="1">
    <location>
        <begin position="533"/>
        <end position="567"/>
    </location>
</feature>
<feature type="compositionally biased region" description="Basic residues" evidence="1">
    <location>
        <begin position="549"/>
        <end position="560"/>
    </location>
</feature>
<evidence type="ECO:0000313" key="3">
    <source>
        <dbReference type="RefSeq" id="XP_030387267.1"/>
    </source>
</evidence>
<evidence type="ECO:0000313" key="2">
    <source>
        <dbReference type="Proteomes" id="UP000504634"/>
    </source>
</evidence>
<gene>
    <name evidence="3" type="primary">LOC115633903</name>
</gene>
<dbReference type="AlphaFoldDB" id="A0A6J2UJ76"/>
<reference evidence="3" key="1">
    <citation type="submission" date="2025-08" db="UniProtKB">
        <authorList>
            <consortium name="RefSeq"/>
        </authorList>
    </citation>
    <scope>IDENTIFICATION</scope>
    <source>
        <strain evidence="3">11010-0011.00</strain>
        <tissue evidence="3">Whole body</tissue>
    </source>
</reference>
<organism evidence="2 3">
    <name type="scientific">Drosophila lebanonensis</name>
    <name type="common">Fruit fly</name>
    <name type="synonym">Scaptodrosophila lebanonensis</name>
    <dbReference type="NCBI Taxonomy" id="7225"/>
    <lineage>
        <taxon>Eukaryota</taxon>
        <taxon>Metazoa</taxon>
        <taxon>Ecdysozoa</taxon>
        <taxon>Arthropoda</taxon>
        <taxon>Hexapoda</taxon>
        <taxon>Insecta</taxon>
        <taxon>Pterygota</taxon>
        <taxon>Neoptera</taxon>
        <taxon>Endopterygota</taxon>
        <taxon>Diptera</taxon>
        <taxon>Brachycera</taxon>
        <taxon>Muscomorpha</taxon>
        <taxon>Ephydroidea</taxon>
        <taxon>Drosophilidae</taxon>
        <taxon>Scaptodrosophila</taxon>
    </lineage>
</organism>
<dbReference type="OrthoDB" id="6275292at2759"/>
<proteinExistence type="predicted"/>
<evidence type="ECO:0000256" key="1">
    <source>
        <dbReference type="SAM" id="MobiDB-lite"/>
    </source>
</evidence>
<sequence length="567" mass="66314">MRQMSHIKPMERKQYAEDRQNFVSTRMSLPLFMLARNRLREDHLQRTKKQFKLAGEHYNKYCKEENRGEAASAATYEHYKHITGFDKLPDHPYPERRPLFFDRNKTTFLPWQQAPNRYGVPPVPFLSQSGTKGTVFQKLHSNKSIKPPVEMPYQFYEVPTSIECMSSPENRHKGVFLSNARDRRPTSRFMVSNPTSCWRNPNEPGATSHYTKYYELAANIKSVIKEQPPNPHLFLRHSCVPTKPNLLIRRHLSFEPAVGRYDVRFPNVCPCAAGKISVPNLQILINDQKRLKFRRLPYTRISSKQLCEPDWRHVVGKGHTYRFRMSKRDMPRIKLKKTAAGGKKPEKHLNMFADAKYLNMLTQPQRAIISKREIALPPYTPRIVFNSVAKRVVRKQLRNNKKIAFNSGQERFKDADRPMQLTVRQLEAIKARLPPERRLVDRPLDLRKSTIVSKLMQVPDHQKVAYMPKLRKRLFKFLPVPAARVLVTDSDIKPDIPYDPDHPTGLFRQRLDERTFFRDSVLEQLMKTEKVQIEKDSNQTSNMSITSKASKHSLRRHGSKRFVLPAE</sequence>
<accession>A0A6J2UJ76</accession>
<keyword evidence="2" id="KW-1185">Reference proteome</keyword>
<dbReference type="GeneID" id="115633903"/>